<gene>
    <name evidence="1" type="ORF">F6X38_14210</name>
</gene>
<dbReference type="RefSeq" id="WP_150970643.1">
    <property type="nucleotide sequence ID" value="NZ_VZDO01000011.1"/>
</dbReference>
<reference evidence="1 2" key="1">
    <citation type="submission" date="2019-09" db="EMBL/GenBank/DDBJ databases">
        <title>YIM 132180 draft genome.</title>
        <authorList>
            <person name="Zhang K."/>
        </authorList>
    </citation>
    <scope>NUCLEOTIDE SEQUENCE [LARGE SCALE GENOMIC DNA]</scope>
    <source>
        <strain evidence="1 2">YIM 132180</strain>
    </source>
</reference>
<accession>A0A7V7PN55</accession>
<dbReference type="AlphaFoldDB" id="A0A7V7PN55"/>
<organism evidence="1 2">
    <name type="scientific">Plantimonas leprariae</name>
    <dbReference type="NCBI Taxonomy" id="2615207"/>
    <lineage>
        <taxon>Bacteria</taxon>
        <taxon>Pseudomonadati</taxon>
        <taxon>Pseudomonadota</taxon>
        <taxon>Alphaproteobacteria</taxon>
        <taxon>Hyphomicrobiales</taxon>
        <taxon>Aurantimonadaceae</taxon>
        <taxon>Plantimonas</taxon>
    </lineage>
</organism>
<protein>
    <submittedName>
        <fullName evidence="1">Uncharacterized protein</fullName>
    </submittedName>
</protein>
<sequence>MRHYLFPEDGEPLRLSQRVVEGLVSGEDALPQFAGSSQRVLGVIVRNDDGDPQEIIHTEASIWHFDEEGRIDRSLGDTAVEFVNLAHQGHASGGKVVSLQPKISRKRLHERHRWEPSSTDIESVIGDIWPKKGNKRLKDAKGVAPKRPPLTYEASNAIDGIAKGFWDVSHKLERLKEPALKGFAFEARHRANGEPEYGALYRAIAEMADERLEILRRRRNGKGSWYALVEVTRWNDEGVGDQLYAFHQECKGRAAAVTAARKLLADHVDKFAADVTVEASVLTNIEWTQRI</sequence>
<dbReference type="Proteomes" id="UP000432089">
    <property type="component" value="Unassembled WGS sequence"/>
</dbReference>
<name>A0A7V7PN55_9HYPH</name>
<evidence type="ECO:0000313" key="1">
    <source>
        <dbReference type="EMBL" id="KAB0679046.1"/>
    </source>
</evidence>
<evidence type="ECO:0000313" key="2">
    <source>
        <dbReference type="Proteomes" id="UP000432089"/>
    </source>
</evidence>
<comment type="caution">
    <text evidence="1">The sequence shown here is derived from an EMBL/GenBank/DDBJ whole genome shotgun (WGS) entry which is preliminary data.</text>
</comment>
<proteinExistence type="predicted"/>
<keyword evidence="2" id="KW-1185">Reference proteome</keyword>
<dbReference type="EMBL" id="VZDO01000011">
    <property type="protein sequence ID" value="KAB0679046.1"/>
    <property type="molecule type" value="Genomic_DNA"/>
</dbReference>